<dbReference type="AlphaFoldDB" id="A0A183IM87"/>
<dbReference type="Proteomes" id="UP000270296">
    <property type="component" value="Unassembled WGS sequence"/>
</dbReference>
<protein>
    <submittedName>
        <fullName evidence="1 3">Uncharacterized protein</fullName>
    </submittedName>
</protein>
<dbReference type="EMBL" id="UZAM01008514">
    <property type="protein sequence ID" value="VDP05265.1"/>
    <property type="molecule type" value="Genomic_DNA"/>
</dbReference>
<evidence type="ECO:0000313" key="2">
    <source>
        <dbReference type="Proteomes" id="UP000270296"/>
    </source>
</evidence>
<evidence type="ECO:0000313" key="1">
    <source>
        <dbReference type="EMBL" id="VDP05265.1"/>
    </source>
</evidence>
<keyword evidence="2" id="KW-1185">Reference proteome</keyword>
<accession>A0A183IM87</accession>
<name>A0A183IM87_9BILA</name>
<gene>
    <name evidence="1" type="ORF">SBAD_LOCUS4733</name>
</gene>
<reference evidence="1 2" key="2">
    <citation type="submission" date="2018-11" db="EMBL/GenBank/DDBJ databases">
        <authorList>
            <consortium name="Pathogen Informatics"/>
        </authorList>
    </citation>
    <scope>NUCLEOTIDE SEQUENCE [LARGE SCALE GENOMIC DNA]</scope>
</reference>
<sequence length="123" mass="13891">MHRFNTCRSIKSRILAAVNSNKWSEFCHTGTVEVINPDYCLENESVASNAVRQLLNSFEEIDTICHRDPGVTLHERFENEKLCEYLEVDFQVHSLFYTTAFLLNGCSTVSLASALLPASFAVN</sequence>
<reference evidence="3" key="1">
    <citation type="submission" date="2016-06" db="UniProtKB">
        <authorList>
            <consortium name="WormBaseParasite"/>
        </authorList>
    </citation>
    <scope>IDENTIFICATION</scope>
</reference>
<proteinExistence type="predicted"/>
<evidence type="ECO:0000313" key="3">
    <source>
        <dbReference type="WBParaSite" id="SBAD_0000492901-mRNA-1"/>
    </source>
</evidence>
<dbReference type="WBParaSite" id="SBAD_0000492901-mRNA-1">
    <property type="protein sequence ID" value="SBAD_0000492901-mRNA-1"/>
    <property type="gene ID" value="SBAD_0000492901"/>
</dbReference>
<organism evidence="3">
    <name type="scientific">Soboliphyme baturini</name>
    <dbReference type="NCBI Taxonomy" id="241478"/>
    <lineage>
        <taxon>Eukaryota</taxon>
        <taxon>Metazoa</taxon>
        <taxon>Ecdysozoa</taxon>
        <taxon>Nematoda</taxon>
        <taxon>Enoplea</taxon>
        <taxon>Dorylaimia</taxon>
        <taxon>Dioctophymatida</taxon>
        <taxon>Dioctophymatoidea</taxon>
        <taxon>Soboliphymatidae</taxon>
        <taxon>Soboliphyme</taxon>
    </lineage>
</organism>